<dbReference type="SMART" id="SM00248">
    <property type="entry name" value="ANK"/>
    <property type="match status" value="23"/>
</dbReference>
<feature type="repeat" description="ANK" evidence="3">
    <location>
        <begin position="511"/>
        <end position="543"/>
    </location>
</feature>
<evidence type="ECO:0000256" key="2">
    <source>
        <dbReference type="ARBA" id="ARBA00023043"/>
    </source>
</evidence>
<accession>A0AAQ6ADM3</accession>
<dbReference type="PRINTS" id="PR01415">
    <property type="entry name" value="ANKYRIN"/>
</dbReference>
<dbReference type="SUPFAM" id="SSF48403">
    <property type="entry name" value="Ankyrin repeat"/>
    <property type="match status" value="3"/>
</dbReference>
<keyword evidence="5" id="KW-1185">Reference proteome</keyword>
<feature type="repeat" description="ANK" evidence="3">
    <location>
        <begin position="403"/>
        <end position="436"/>
    </location>
</feature>
<dbReference type="InterPro" id="IPR036770">
    <property type="entry name" value="Ankyrin_rpt-contain_sf"/>
</dbReference>
<name>A0AAQ6ADM3_AMPOC</name>
<dbReference type="PANTHER" id="PTHR24198:SF192">
    <property type="entry name" value="SERINE_THREONINE-PROTEIN PHOSPHATASE 6 REGULATORY ANKYRIN REPEAT SUBUNIT A"/>
    <property type="match status" value="1"/>
</dbReference>
<protein>
    <submittedName>
        <fullName evidence="4">Ankyrin repeat domain 52a</fullName>
    </submittedName>
</protein>
<feature type="repeat" description="ANK" evidence="3">
    <location>
        <begin position="313"/>
        <end position="345"/>
    </location>
</feature>
<dbReference type="GeneTree" id="ENSGT00950000182908"/>
<feature type="repeat" description="ANK" evidence="3">
    <location>
        <begin position="150"/>
        <end position="182"/>
    </location>
</feature>
<feature type="repeat" description="ANK" evidence="3">
    <location>
        <begin position="180"/>
        <end position="212"/>
    </location>
</feature>
<feature type="repeat" description="ANK" evidence="3">
    <location>
        <begin position="51"/>
        <end position="83"/>
    </location>
</feature>
<feature type="repeat" description="ANK" evidence="3">
    <location>
        <begin position="247"/>
        <end position="279"/>
    </location>
</feature>
<feature type="repeat" description="ANK" evidence="3">
    <location>
        <begin position="834"/>
        <end position="866"/>
    </location>
</feature>
<feature type="repeat" description="ANK" evidence="3">
    <location>
        <begin position="84"/>
        <end position="116"/>
    </location>
</feature>
<evidence type="ECO:0000256" key="1">
    <source>
        <dbReference type="ARBA" id="ARBA00022737"/>
    </source>
</evidence>
<feature type="repeat" description="ANK" evidence="3">
    <location>
        <begin position="614"/>
        <end position="646"/>
    </location>
</feature>
<dbReference type="Gene3D" id="1.25.40.20">
    <property type="entry name" value="Ankyrin repeat-containing domain"/>
    <property type="match status" value="8"/>
</dbReference>
<feature type="repeat" description="ANK" evidence="3">
    <location>
        <begin position="745"/>
        <end position="777"/>
    </location>
</feature>
<dbReference type="Proteomes" id="UP001501940">
    <property type="component" value="Chromosome 8"/>
</dbReference>
<sequence>MSVRQDQERRTPLHAAACVGDVHIMDLLIESGSAVGLLLRRGAEANARDKFWQTPLHVAAANRATRCAEALLSQLSNLNMADRTGRTALHHAAQSGFQEMVKLLLNKGANLSAIDKKERQPIHCAAYLGHVEIVKLLVSRSADKSCKDKQGYTPLHAAAASGHIEIVKYLLRMGTEPNGFGNTALHVACYMGQEAVATELVNHGANVNQPNKCGYTPLHLAAVSTNGALCLELLVNNGADVNQQSKEGKSPLHMAAIHGRFTRSQILIQNGGEIDCVDKYGNTPLHVAAKYGHELLISTLMTNGADTARRGIHGMFPLHLAVLYGFSDCCRKLLSSGQLYSIVSSMSKENVECLNLLLSSGTDLNKRDIMGRTPLHYAAANGRYQCTVTLVSAGAEVNEPDQTGCTPLHYSAASQAFSSCLEHLLDNGADPSMVNSKGYSAVHYAAYHGNKQNLELVSFLFNLLEMSFNALGDIESSIPVSPLHLAADKGHWQALRVLTETAAYVDMQDAAGRSVLYLAAQKGYARCVEVLLAQGASCLLNDNRLMWTPIHVAAANGHSDCLRMMIDYGEEGDLTNVADKFGQTPLMLAILGGHTDCVHFLLEKGALPDAKDKRGSTALHRGAVLGHDDCVTALLEHKASALCRDTQGRTPLHYAASRGHTEILASLMQAAMATDPQDKLLDNKQYTPLHWAAYKGHEDCLEVLLEFKTFIHEEGNPFTPLHCALMNGHSGAAERLLDWTVSVFACRTPLHAAAFAEDVAGLQLVLRHGAEINAVDTSGCSALMVAADKGHSGTVEDYAFLTVSLFGPQAHEMCALLILGEIHSPTLINATNSALQMPLHLAARNGLATVVQALLSRGATVLAVDEEGHTPALACAPNKDVADCLALILSTMKPFPQRDPSSCSCSSPTVSPSPGLNLLKHCGITATCAPLPSNGLHNGYVKDRHGAPVGLDGCLSE</sequence>
<feature type="repeat" description="ANK" evidence="3">
    <location>
        <begin position="647"/>
        <end position="679"/>
    </location>
</feature>
<reference evidence="4" key="2">
    <citation type="submission" date="2025-08" db="UniProtKB">
        <authorList>
            <consortium name="Ensembl"/>
        </authorList>
    </citation>
    <scope>IDENTIFICATION</scope>
</reference>
<keyword evidence="2 3" id="KW-0040">ANK repeat</keyword>
<feature type="repeat" description="ANK" evidence="3">
    <location>
        <begin position="280"/>
        <end position="312"/>
    </location>
</feature>
<feature type="repeat" description="ANK" evidence="3">
    <location>
        <begin position="481"/>
        <end position="510"/>
    </location>
</feature>
<evidence type="ECO:0000256" key="3">
    <source>
        <dbReference type="PROSITE-ProRule" id="PRU00023"/>
    </source>
</evidence>
<dbReference type="InterPro" id="IPR002110">
    <property type="entry name" value="Ankyrin_rpt"/>
</dbReference>
<reference evidence="4 5" key="1">
    <citation type="submission" date="2022-01" db="EMBL/GenBank/DDBJ databases">
        <title>A chromosome-scale genome assembly of the false clownfish, Amphiprion ocellaris.</title>
        <authorList>
            <person name="Ryu T."/>
        </authorList>
    </citation>
    <scope>NUCLEOTIDE SEQUENCE [LARGE SCALE GENOMIC DNA]</scope>
</reference>
<dbReference type="PROSITE" id="PS50088">
    <property type="entry name" value="ANK_REPEAT"/>
    <property type="match status" value="21"/>
</dbReference>
<feature type="repeat" description="ANK" evidence="3">
    <location>
        <begin position="684"/>
        <end position="706"/>
    </location>
</feature>
<feature type="repeat" description="ANK" evidence="3">
    <location>
        <begin position="581"/>
        <end position="613"/>
    </location>
</feature>
<feature type="repeat" description="ANK" evidence="3">
    <location>
        <begin position="370"/>
        <end position="402"/>
    </location>
</feature>
<dbReference type="Ensembl" id="ENSAOCT00000042702.1">
    <property type="protein sequence ID" value="ENSAOCP00000075232.1"/>
    <property type="gene ID" value="ENSAOCG00000022018.2"/>
</dbReference>
<evidence type="ECO:0000313" key="5">
    <source>
        <dbReference type="Proteomes" id="UP001501940"/>
    </source>
</evidence>
<dbReference type="AlphaFoldDB" id="A0AAQ6ADM3"/>
<feature type="repeat" description="ANK" evidence="3">
    <location>
        <begin position="548"/>
        <end position="577"/>
    </location>
</feature>
<feature type="repeat" description="ANK" evidence="3">
    <location>
        <begin position="213"/>
        <end position="246"/>
    </location>
</feature>
<keyword evidence="1" id="KW-0677">Repeat</keyword>
<feature type="repeat" description="ANK" evidence="3">
    <location>
        <begin position="117"/>
        <end position="149"/>
    </location>
</feature>
<feature type="repeat" description="ANK" evidence="3">
    <location>
        <begin position="8"/>
        <end position="50"/>
    </location>
</feature>
<organism evidence="4 5">
    <name type="scientific">Amphiprion ocellaris</name>
    <name type="common">Clown anemonefish</name>
    <dbReference type="NCBI Taxonomy" id="80972"/>
    <lineage>
        <taxon>Eukaryota</taxon>
        <taxon>Metazoa</taxon>
        <taxon>Chordata</taxon>
        <taxon>Craniata</taxon>
        <taxon>Vertebrata</taxon>
        <taxon>Euteleostomi</taxon>
        <taxon>Actinopterygii</taxon>
        <taxon>Neopterygii</taxon>
        <taxon>Teleostei</taxon>
        <taxon>Neoteleostei</taxon>
        <taxon>Acanthomorphata</taxon>
        <taxon>Ovalentaria</taxon>
        <taxon>Pomacentridae</taxon>
        <taxon>Amphiprion</taxon>
    </lineage>
</organism>
<proteinExistence type="predicted"/>
<dbReference type="Pfam" id="PF00023">
    <property type="entry name" value="Ank"/>
    <property type="match status" value="4"/>
</dbReference>
<dbReference type="PANTHER" id="PTHR24198">
    <property type="entry name" value="ANKYRIN REPEAT AND PROTEIN KINASE DOMAIN-CONTAINING PROTEIN"/>
    <property type="match status" value="1"/>
</dbReference>
<evidence type="ECO:0000313" key="4">
    <source>
        <dbReference type="Ensembl" id="ENSAOCP00000075232.1"/>
    </source>
</evidence>
<reference evidence="4" key="3">
    <citation type="submission" date="2025-09" db="UniProtKB">
        <authorList>
            <consortium name="Ensembl"/>
        </authorList>
    </citation>
    <scope>IDENTIFICATION</scope>
</reference>
<dbReference type="Pfam" id="PF12796">
    <property type="entry name" value="Ank_2"/>
    <property type="match status" value="6"/>
</dbReference>
<dbReference type="PROSITE" id="PS50297">
    <property type="entry name" value="ANK_REP_REGION"/>
    <property type="match status" value="18"/>
</dbReference>